<proteinExistence type="inferred from homology"/>
<feature type="domain" description="EamA" evidence="9">
    <location>
        <begin position="153"/>
        <end position="282"/>
    </location>
</feature>
<protein>
    <submittedName>
        <fullName evidence="10">EamA family transporter</fullName>
    </submittedName>
</protein>
<keyword evidence="4 8" id="KW-0812">Transmembrane</keyword>
<dbReference type="GO" id="GO:0005886">
    <property type="term" value="C:plasma membrane"/>
    <property type="evidence" value="ECO:0007669"/>
    <property type="project" value="UniProtKB-SubCell"/>
</dbReference>
<feature type="transmembrane region" description="Helical" evidence="8">
    <location>
        <begin position="180"/>
        <end position="203"/>
    </location>
</feature>
<dbReference type="PANTHER" id="PTHR42920:SF11">
    <property type="entry name" value="INNER MEMBRANE PROTEIN YTFF"/>
    <property type="match status" value="1"/>
</dbReference>
<reference evidence="10" key="1">
    <citation type="submission" date="2019-10" db="EMBL/GenBank/DDBJ databases">
        <authorList>
            <person name="Ross D.E."/>
            <person name="Gulliver D."/>
        </authorList>
    </citation>
    <scope>NUCLEOTIDE SEQUENCE</scope>
    <source>
        <strain evidence="10">DER-2019</strain>
    </source>
</reference>
<feature type="transmembrane region" description="Helical" evidence="8">
    <location>
        <begin position="73"/>
        <end position="94"/>
    </location>
</feature>
<dbReference type="InterPro" id="IPR037185">
    <property type="entry name" value="EmrE-like"/>
</dbReference>
<keyword evidence="5 8" id="KW-1133">Transmembrane helix</keyword>
<reference evidence="10" key="2">
    <citation type="submission" date="2020-10" db="EMBL/GenBank/DDBJ databases">
        <title>Comparative genomics of the Acetobacterium genus.</title>
        <authorList>
            <person name="Marshall C."/>
            <person name="May H."/>
            <person name="Norman S."/>
        </authorList>
    </citation>
    <scope>NUCLEOTIDE SEQUENCE</scope>
    <source>
        <strain evidence="10">DER-2019</strain>
    </source>
</reference>
<dbReference type="OrthoDB" id="9794287at2"/>
<comment type="subcellular location">
    <subcellularLocation>
        <location evidence="1">Cell membrane</location>
        <topology evidence="1">Multi-pass membrane protein</topology>
    </subcellularLocation>
</comment>
<comment type="caution">
    <text evidence="10">The sequence shown here is derived from an EMBL/GenBank/DDBJ whole genome shotgun (WGS) entry which is preliminary data.</text>
</comment>
<evidence type="ECO:0000256" key="5">
    <source>
        <dbReference type="ARBA" id="ARBA00022989"/>
    </source>
</evidence>
<dbReference type="AlphaFoldDB" id="A0A923HXP7"/>
<evidence type="ECO:0000313" key="11">
    <source>
        <dbReference type="Proteomes" id="UP000616595"/>
    </source>
</evidence>
<feature type="region of interest" description="Disordered" evidence="7">
    <location>
        <begin position="296"/>
        <end position="315"/>
    </location>
</feature>
<evidence type="ECO:0000256" key="6">
    <source>
        <dbReference type="ARBA" id="ARBA00023136"/>
    </source>
</evidence>
<feature type="transmembrane region" description="Helical" evidence="8">
    <location>
        <begin position="267"/>
        <end position="284"/>
    </location>
</feature>
<dbReference type="InterPro" id="IPR000620">
    <property type="entry name" value="EamA_dom"/>
</dbReference>
<dbReference type="Pfam" id="PF00892">
    <property type="entry name" value="EamA"/>
    <property type="match status" value="2"/>
</dbReference>
<sequence length="347" mass="38694">MKNYSVLYAILAAVLFGFNAPISKLLINELNPLFLAALLYLGAGIGMTVLTFFNQNRKLESKEARLTKNEMPYVMLMISLDIAAAIFLLLGISMTNSSTAALLITFEIAATAIIAMIIFHEAIGKRLWIAIGFISLASILLTITDASSIRVSFGSVLVLLACICWGFENNCTRKISIKDPLQIVILKGFGSGLGALFIAFFWGELSGSLLSIVLALMLGFVAYGLSIYFYVKAQRDLGAARTSAYYAISPFIGVLISWLVWREPITISFLIALGIMVMGSWLGLSENHEHVHIHNRETHEHKHNHDDLHHQHDDPPLKDVEHCHVHTHEQMEHDHSHLPDIHHRHDH</sequence>
<evidence type="ECO:0000256" key="3">
    <source>
        <dbReference type="ARBA" id="ARBA00022475"/>
    </source>
</evidence>
<feature type="transmembrane region" description="Helical" evidence="8">
    <location>
        <begin position="33"/>
        <end position="53"/>
    </location>
</feature>
<organism evidence="10 11">
    <name type="scientific">Acetobacterium paludosum</name>
    <dbReference type="NCBI Taxonomy" id="52693"/>
    <lineage>
        <taxon>Bacteria</taxon>
        <taxon>Bacillati</taxon>
        <taxon>Bacillota</taxon>
        <taxon>Clostridia</taxon>
        <taxon>Eubacteriales</taxon>
        <taxon>Eubacteriaceae</taxon>
        <taxon>Acetobacterium</taxon>
    </lineage>
</organism>
<keyword evidence="6 8" id="KW-0472">Membrane</keyword>
<feature type="transmembrane region" description="Helical" evidence="8">
    <location>
        <begin position="100"/>
        <end position="119"/>
    </location>
</feature>
<dbReference type="InterPro" id="IPR051258">
    <property type="entry name" value="Diverse_Substrate_Transporter"/>
</dbReference>
<feature type="transmembrane region" description="Helical" evidence="8">
    <location>
        <begin position="209"/>
        <end position="231"/>
    </location>
</feature>
<keyword evidence="3" id="KW-1003">Cell membrane</keyword>
<evidence type="ECO:0000256" key="2">
    <source>
        <dbReference type="ARBA" id="ARBA00007362"/>
    </source>
</evidence>
<evidence type="ECO:0000259" key="9">
    <source>
        <dbReference type="Pfam" id="PF00892"/>
    </source>
</evidence>
<evidence type="ECO:0000256" key="8">
    <source>
        <dbReference type="SAM" id="Phobius"/>
    </source>
</evidence>
<evidence type="ECO:0000313" key="10">
    <source>
        <dbReference type="EMBL" id="MBC3887906.1"/>
    </source>
</evidence>
<accession>A0A923HXP7</accession>
<feature type="transmembrane region" description="Helical" evidence="8">
    <location>
        <begin position="243"/>
        <end position="261"/>
    </location>
</feature>
<dbReference type="PANTHER" id="PTHR42920">
    <property type="entry name" value="OS03G0707200 PROTEIN-RELATED"/>
    <property type="match status" value="1"/>
</dbReference>
<dbReference type="SUPFAM" id="SSF103481">
    <property type="entry name" value="Multidrug resistance efflux transporter EmrE"/>
    <property type="match status" value="2"/>
</dbReference>
<gene>
    <name evidence="10" type="ORF">GH810_06240</name>
</gene>
<comment type="similarity">
    <text evidence="2">Belongs to the EamA transporter family.</text>
</comment>
<keyword evidence="11" id="KW-1185">Reference proteome</keyword>
<dbReference type="Proteomes" id="UP000616595">
    <property type="component" value="Unassembled WGS sequence"/>
</dbReference>
<evidence type="ECO:0000256" key="7">
    <source>
        <dbReference type="SAM" id="MobiDB-lite"/>
    </source>
</evidence>
<feature type="transmembrane region" description="Helical" evidence="8">
    <location>
        <begin position="149"/>
        <end position="168"/>
    </location>
</feature>
<feature type="transmembrane region" description="Helical" evidence="8">
    <location>
        <begin position="7"/>
        <end position="27"/>
    </location>
</feature>
<evidence type="ECO:0000256" key="4">
    <source>
        <dbReference type="ARBA" id="ARBA00022692"/>
    </source>
</evidence>
<dbReference type="RefSeq" id="WP_148567401.1">
    <property type="nucleotide sequence ID" value="NZ_RXYA01000009.1"/>
</dbReference>
<dbReference type="EMBL" id="WJBD01000005">
    <property type="protein sequence ID" value="MBC3887906.1"/>
    <property type="molecule type" value="Genomic_DNA"/>
</dbReference>
<feature type="transmembrane region" description="Helical" evidence="8">
    <location>
        <begin position="126"/>
        <end position="143"/>
    </location>
</feature>
<feature type="domain" description="EamA" evidence="9">
    <location>
        <begin position="5"/>
        <end position="142"/>
    </location>
</feature>
<evidence type="ECO:0000256" key="1">
    <source>
        <dbReference type="ARBA" id="ARBA00004651"/>
    </source>
</evidence>
<name>A0A923HXP7_9FIRM</name>